<dbReference type="OrthoDB" id="9769912at2"/>
<evidence type="ECO:0000256" key="11">
    <source>
        <dbReference type="ARBA" id="ARBA00049375"/>
    </source>
</evidence>
<evidence type="ECO:0000256" key="9">
    <source>
        <dbReference type="ARBA" id="ARBA00022777"/>
    </source>
</evidence>
<evidence type="ECO:0000313" key="17">
    <source>
        <dbReference type="Proteomes" id="UP000215027"/>
    </source>
</evidence>
<reference evidence="16" key="1">
    <citation type="submission" date="2016-01" db="EMBL/GenBank/DDBJ databases">
        <authorList>
            <person name="Mcilroy J.S."/>
            <person name="Karst M S."/>
            <person name="Albertsen M."/>
        </authorList>
    </citation>
    <scope>NUCLEOTIDE SEQUENCE</scope>
    <source>
        <strain evidence="16">Cfx-K</strain>
    </source>
</reference>
<dbReference type="PIRSF" id="PIRSF000676">
    <property type="entry name" value="Homoser_kin"/>
    <property type="match status" value="1"/>
</dbReference>
<comment type="subcellular location">
    <subcellularLocation>
        <location evidence="13">Cytoplasm</location>
    </subcellularLocation>
</comment>
<dbReference type="SUPFAM" id="SSF55060">
    <property type="entry name" value="GHMP Kinase, C-terminal domain"/>
    <property type="match status" value="1"/>
</dbReference>
<keyword evidence="5 13" id="KW-0028">Amino-acid biosynthesis</keyword>
<evidence type="ECO:0000256" key="2">
    <source>
        <dbReference type="ARBA" id="ARBA00007370"/>
    </source>
</evidence>
<evidence type="ECO:0000256" key="5">
    <source>
        <dbReference type="ARBA" id="ARBA00022605"/>
    </source>
</evidence>
<evidence type="ECO:0000256" key="12">
    <source>
        <dbReference type="ARBA" id="ARBA00049954"/>
    </source>
</evidence>
<evidence type="ECO:0000256" key="7">
    <source>
        <dbReference type="ARBA" id="ARBA00022697"/>
    </source>
</evidence>
<dbReference type="Gene3D" id="3.30.230.10">
    <property type="match status" value="1"/>
</dbReference>
<dbReference type="GO" id="GO:0004413">
    <property type="term" value="F:homoserine kinase activity"/>
    <property type="evidence" value="ECO:0007669"/>
    <property type="project" value="UniProtKB-UniRule"/>
</dbReference>
<dbReference type="KEGG" id="pbf:CFX0092_A0241"/>
<dbReference type="InterPro" id="IPR000870">
    <property type="entry name" value="Homoserine_kinase"/>
</dbReference>
<dbReference type="UniPathway" id="UPA00050">
    <property type="reaction ID" value="UER00064"/>
</dbReference>
<dbReference type="GO" id="GO:0005737">
    <property type="term" value="C:cytoplasm"/>
    <property type="evidence" value="ECO:0007669"/>
    <property type="project" value="UniProtKB-SubCell"/>
</dbReference>
<dbReference type="InterPro" id="IPR006204">
    <property type="entry name" value="GHMP_kinase_N_dom"/>
</dbReference>
<dbReference type="RefSeq" id="WP_095041774.1">
    <property type="nucleotide sequence ID" value="NZ_LN890655.1"/>
</dbReference>
<dbReference type="InterPro" id="IPR020568">
    <property type="entry name" value="Ribosomal_Su5_D2-typ_SF"/>
</dbReference>
<keyword evidence="13" id="KW-0963">Cytoplasm</keyword>
<keyword evidence="8 13" id="KW-0547">Nucleotide-binding</keyword>
<keyword evidence="17" id="KW-1185">Reference proteome</keyword>
<dbReference type="GO" id="GO:0009088">
    <property type="term" value="P:threonine biosynthetic process"/>
    <property type="evidence" value="ECO:0007669"/>
    <property type="project" value="UniProtKB-UniRule"/>
</dbReference>
<dbReference type="Pfam" id="PF08544">
    <property type="entry name" value="GHMP_kinases_C"/>
    <property type="match status" value="1"/>
</dbReference>
<feature type="domain" description="GHMP kinase N-terminal" evidence="14">
    <location>
        <begin position="76"/>
        <end position="158"/>
    </location>
</feature>
<dbReference type="SUPFAM" id="SSF54211">
    <property type="entry name" value="Ribosomal protein S5 domain 2-like"/>
    <property type="match status" value="1"/>
</dbReference>
<accession>A0A160SYS0</accession>
<evidence type="ECO:0000256" key="1">
    <source>
        <dbReference type="ARBA" id="ARBA00005015"/>
    </source>
</evidence>
<evidence type="ECO:0000256" key="8">
    <source>
        <dbReference type="ARBA" id="ARBA00022741"/>
    </source>
</evidence>
<protein>
    <recommendedName>
        <fullName evidence="4 13">Homoserine kinase</fullName>
        <shortName evidence="13">HK</shortName>
        <shortName evidence="13">HSK</shortName>
        <ecNumber evidence="3 13">2.7.1.39</ecNumber>
    </recommendedName>
</protein>
<dbReference type="NCBIfam" id="TIGR00191">
    <property type="entry name" value="thrB"/>
    <property type="match status" value="1"/>
</dbReference>
<comment type="catalytic activity">
    <reaction evidence="11 13">
        <text>L-homoserine + ATP = O-phospho-L-homoserine + ADP + H(+)</text>
        <dbReference type="Rhea" id="RHEA:13985"/>
        <dbReference type="ChEBI" id="CHEBI:15378"/>
        <dbReference type="ChEBI" id="CHEBI:30616"/>
        <dbReference type="ChEBI" id="CHEBI:57476"/>
        <dbReference type="ChEBI" id="CHEBI:57590"/>
        <dbReference type="ChEBI" id="CHEBI:456216"/>
        <dbReference type="EC" id="2.7.1.39"/>
    </reaction>
</comment>
<dbReference type="InterPro" id="IPR036554">
    <property type="entry name" value="GHMP_kinase_C_sf"/>
</dbReference>
<name>A0A160SYS0_9CHLR</name>
<evidence type="ECO:0000256" key="4">
    <source>
        <dbReference type="ARBA" id="ARBA00017858"/>
    </source>
</evidence>
<keyword evidence="10 13" id="KW-0067">ATP-binding</keyword>
<feature type="domain" description="GHMP kinase C-terminal" evidence="15">
    <location>
        <begin position="223"/>
        <end position="298"/>
    </location>
</feature>
<comment type="function">
    <text evidence="12 13">Catalyzes the ATP-dependent phosphorylation of L-homoserine to L-homoserine phosphate.</text>
</comment>
<comment type="similarity">
    <text evidence="2 13">Belongs to the GHMP kinase family. Homoserine kinase subfamily.</text>
</comment>
<evidence type="ECO:0000256" key="6">
    <source>
        <dbReference type="ARBA" id="ARBA00022679"/>
    </source>
</evidence>
<feature type="binding site" evidence="13">
    <location>
        <begin position="105"/>
        <end position="115"/>
    </location>
    <ligand>
        <name>ATP</name>
        <dbReference type="ChEBI" id="CHEBI:30616"/>
    </ligand>
</feature>
<evidence type="ECO:0000256" key="13">
    <source>
        <dbReference type="HAMAP-Rule" id="MF_00384"/>
    </source>
</evidence>
<sequence>MSTEIGGRSCTATITVPATSANLGPGFDCLGLALDLRNEFVVTRDGPDLPVAGHKTRYTVQVAGVDADKVPANRRNLMISAVEAVFAAVGRRPAAVALSITNCIPVGSGLGSSSSAIIAGLAAGNALVDGGLSPSEILAMAVTMEGHPDNVAPAMLGGLVLGVLPDADYGPAELIVRRMTPPPWKVVIVLPDFYLPTSKARAVLPSGLSRGESIFNTSRFGLLLEALTSGDTTYLRTAMADRLHQPHRLAIIPGARDAYQAAYEAGAAGVALSGAGPSLLAFATGNGQSEARAMTRAFAAAGMNSRTWLLEPSATGITIAIETA</sequence>
<dbReference type="InterPro" id="IPR014721">
    <property type="entry name" value="Ribsml_uS5_D2-typ_fold_subgr"/>
</dbReference>
<evidence type="ECO:0000259" key="14">
    <source>
        <dbReference type="Pfam" id="PF00288"/>
    </source>
</evidence>
<dbReference type="GO" id="GO:0005524">
    <property type="term" value="F:ATP binding"/>
    <property type="evidence" value="ECO:0007669"/>
    <property type="project" value="UniProtKB-UniRule"/>
</dbReference>
<comment type="pathway">
    <text evidence="1 13">Amino-acid biosynthesis; L-threonine biosynthesis; L-threonine from L-aspartate: step 4/5.</text>
</comment>
<organism evidence="16 17">
    <name type="scientific">Candidatus Promineifilum breve</name>
    <dbReference type="NCBI Taxonomy" id="1806508"/>
    <lineage>
        <taxon>Bacteria</taxon>
        <taxon>Bacillati</taxon>
        <taxon>Chloroflexota</taxon>
        <taxon>Ardenticatenia</taxon>
        <taxon>Candidatus Promineifilales</taxon>
        <taxon>Candidatus Promineifilaceae</taxon>
        <taxon>Candidatus Promineifilum</taxon>
    </lineage>
</organism>
<keyword evidence="9 13" id="KW-0418">Kinase</keyword>
<proteinExistence type="inferred from homology"/>
<evidence type="ECO:0000259" key="15">
    <source>
        <dbReference type="Pfam" id="PF08544"/>
    </source>
</evidence>
<keyword evidence="6 13" id="KW-0808">Transferase</keyword>
<dbReference type="PANTHER" id="PTHR20861:SF1">
    <property type="entry name" value="HOMOSERINE KINASE"/>
    <property type="match status" value="1"/>
</dbReference>
<dbReference type="Pfam" id="PF00288">
    <property type="entry name" value="GHMP_kinases_N"/>
    <property type="match status" value="1"/>
</dbReference>
<dbReference type="PROSITE" id="PS00627">
    <property type="entry name" value="GHMP_KINASES_ATP"/>
    <property type="match status" value="1"/>
</dbReference>
<dbReference type="InterPro" id="IPR013750">
    <property type="entry name" value="GHMP_kinase_C_dom"/>
</dbReference>
<gene>
    <name evidence="13 16" type="primary">thrB</name>
    <name evidence="16" type="ORF">CFX0092_A0241</name>
</gene>
<dbReference type="Proteomes" id="UP000215027">
    <property type="component" value="Chromosome I"/>
</dbReference>
<dbReference type="PRINTS" id="PR00958">
    <property type="entry name" value="HOMSERKINASE"/>
</dbReference>
<evidence type="ECO:0000256" key="3">
    <source>
        <dbReference type="ARBA" id="ARBA00012078"/>
    </source>
</evidence>
<dbReference type="Gene3D" id="3.30.70.890">
    <property type="entry name" value="GHMP kinase, C-terminal domain"/>
    <property type="match status" value="1"/>
</dbReference>
<evidence type="ECO:0000313" key="16">
    <source>
        <dbReference type="EMBL" id="CUS02122.2"/>
    </source>
</evidence>
<dbReference type="InterPro" id="IPR006203">
    <property type="entry name" value="GHMP_knse_ATP-bd_CS"/>
</dbReference>
<keyword evidence="7 13" id="KW-0791">Threonine biosynthesis</keyword>
<dbReference type="AlphaFoldDB" id="A0A160SYS0"/>
<dbReference type="EMBL" id="LN890655">
    <property type="protein sequence ID" value="CUS02122.2"/>
    <property type="molecule type" value="Genomic_DNA"/>
</dbReference>
<dbReference type="PANTHER" id="PTHR20861">
    <property type="entry name" value="HOMOSERINE/4-DIPHOSPHOCYTIDYL-2-C-METHYL-D-ERYTHRITOL KINASE"/>
    <property type="match status" value="1"/>
</dbReference>
<dbReference type="HAMAP" id="MF_00384">
    <property type="entry name" value="Homoser_kinase"/>
    <property type="match status" value="1"/>
</dbReference>
<dbReference type="EC" id="2.7.1.39" evidence="3 13"/>
<evidence type="ECO:0000256" key="10">
    <source>
        <dbReference type="ARBA" id="ARBA00022840"/>
    </source>
</evidence>